<name>A0AAD4MHR8_9BILA</name>
<sequence length="164" mass="17352">MSLNSEREMNSISLIAFLAIAVPVSSRLSFGRPGHVVVGPGKGEVVVRPGQGEVVVRPGQGEVVIHPPGRCPIAPPCSSPHCPLPPAGAYCSKCICVVSGHCQRIPSSHPKCYDFNDLSAQDLCTEIGAYHLCYVIEENLYAARALVTGHKGTPEAICSALEFC</sequence>
<proteinExistence type="predicted"/>
<evidence type="ECO:0000313" key="2">
    <source>
        <dbReference type="Proteomes" id="UP001201812"/>
    </source>
</evidence>
<keyword evidence="2" id="KW-1185">Reference proteome</keyword>
<dbReference type="Proteomes" id="UP001201812">
    <property type="component" value="Unassembled WGS sequence"/>
</dbReference>
<reference evidence="1" key="1">
    <citation type="submission" date="2022-01" db="EMBL/GenBank/DDBJ databases">
        <title>Genome Sequence Resource for Two Populations of Ditylenchus destructor, the Migratory Endoparasitic Phytonematode.</title>
        <authorList>
            <person name="Zhang H."/>
            <person name="Lin R."/>
            <person name="Xie B."/>
        </authorList>
    </citation>
    <scope>NUCLEOTIDE SEQUENCE</scope>
    <source>
        <strain evidence="1">BazhouSP</strain>
    </source>
</reference>
<accession>A0AAD4MHR8</accession>
<gene>
    <name evidence="1" type="ORF">DdX_22297</name>
</gene>
<dbReference type="EMBL" id="JAKKPZ010001088">
    <property type="protein sequence ID" value="KAI1690788.1"/>
    <property type="molecule type" value="Genomic_DNA"/>
</dbReference>
<comment type="caution">
    <text evidence="1">The sequence shown here is derived from an EMBL/GenBank/DDBJ whole genome shotgun (WGS) entry which is preliminary data.</text>
</comment>
<evidence type="ECO:0000313" key="1">
    <source>
        <dbReference type="EMBL" id="KAI1690788.1"/>
    </source>
</evidence>
<dbReference type="AlphaFoldDB" id="A0AAD4MHR8"/>
<protein>
    <submittedName>
        <fullName evidence="1">Uncharacterized protein</fullName>
    </submittedName>
</protein>
<organism evidence="1 2">
    <name type="scientific">Ditylenchus destructor</name>
    <dbReference type="NCBI Taxonomy" id="166010"/>
    <lineage>
        <taxon>Eukaryota</taxon>
        <taxon>Metazoa</taxon>
        <taxon>Ecdysozoa</taxon>
        <taxon>Nematoda</taxon>
        <taxon>Chromadorea</taxon>
        <taxon>Rhabditida</taxon>
        <taxon>Tylenchina</taxon>
        <taxon>Tylenchomorpha</taxon>
        <taxon>Sphaerularioidea</taxon>
        <taxon>Anguinidae</taxon>
        <taxon>Anguininae</taxon>
        <taxon>Ditylenchus</taxon>
    </lineage>
</organism>